<keyword evidence="3" id="KW-1185">Reference proteome</keyword>
<dbReference type="InterPro" id="IPR036291">
    <property type="entry name" value="NAD(P)-bd_dom_sf"/>
</dbReference>
<evidence type="ECO:0000313" key="2">
    <source>
        <dbReference type="EMBL" id="ACA58594.1"/>
    </source>
</evidence>
<dbReference type="GO" id="GO:0000166">
    <property type="term" value="F:nucleotide binding"/>
    <property type="evidence" value="ECO:0007669"/>
    <property type="project" value="InterPro"/>
</dbReference>
<organism evidence="2 3">
    <name type="scientific">Desulforudis audaxviator (strain MP104C)</name>
    <dbReference type="NCBI Taxonomy" id="477974"/>
    <lineage>
        <taxon>Bacteria</taxon>
        <taxon>Bacillati</taxon>
        <taxon>Bacillota</taxon>
        <taxon>Clostridia</taxon>
        <taxon>Thermoanaerobacterales</taxon>
        <taxon>Candidatus Desulforudaceae</taxon>
        <taxon>Candidatus Desulforudis</taxon>
    </lineage>
</organism>
<proteinExistence type="predicted"/>
<dbReference type="PANTHER" id="PTHR43377">
    <property type="entry name" value="BILIVERDIN REDUCTASE A"/>
    <property type="match status" value="1"/>
</dbReference>
<evidence type="ECO:0000259" key="1">
    <source>
        <dbReference type="Pfam" id="PF01408"/>
    </source>
</evidence>
<dbReference type="Proteomes" id="UP000008544">
    <property type="component" value="Chromosome"/>
</dbReference>
<dbReference type="PANTHER" id="PTHR43377:SF1">
    <property type="entry name" value="BILIVERDIN REDUCTASE A"/>
    <property type="match status" value="1"/>
</dbReference>
<dbReference type="Gene3D" id="3.30.360.10">
    <property type="entry name" value="Dihydrodipicolinate Reductase, domain 2"/>
    <property type="match status" value="1"/>
</dbReference>
<dbReference type="EMBL" id="CP000860">
    <property type="protein sequence ID" value="ACA58594.1"/>
    <property type="molecule type" value="Genomic_DNA"/>
</dbReference>
<dbReference type="Gene3D" id="3.40.50.720">
    <property type="entry name" value="NAD(P)-binding Rossmann-like Domain"/>
    <property type="match status" value="1"/>
</dbReference>
<protein>
    <submittedName>
        <fullName evidence="2">Oxidoreductase domain protein</fullName>
    </submittedName>
</protein>
<dbReference type="SUPFAM" id="SSF51735">
    <property type="entry name" value="NAD(P)-binding Rossmann-fold domains"/>
    <property type="match status" value="1"/>
</dbReference>
<dbReference type="RefSeq" id="WP_012301188.1">
    <property type="nucleotide sequence ID" value="NC_010424.1"/>
</dbReference>
<dbReference type="OrthoDB" id="9793050at2"/>
<gene>
    <name evidence="2" type="ordered locus">Daud_0025</name>
</gene>
<name>B1I174_DESAP</name>
<reference evidence="2 3" key="2">
    <citation type="journal article" date="2008" name="Science">
        <title>Environmental genomics reveals a single-species ecosystem deep within Earth.</title>
        <authorList>
            <person name="Chivian D."/>
            <person name="Brodie E.L."/>
            <person name="Alm E.J."/>
            <person name="Culley D.E."/>
            <person name="Dehal P.S."/>
            <person name="Desantis T.Z."/>
            <person name="Gihring T.M."/>
            <person name="Lapidus A."/>
            <person name="Lin L.H."/>
            <person name="Lowry S.R."/>
            <person name="Moser D.P."/>
            <person name="Richardson P.M."/>
            <person name="Southam G."/>
            <person name="Wanger G."/>
            <person name="Pratt L.M."/>
            <person name="Andersen G.L."/>
            <person name="Hazen T.C."/>
            <person name="Brockman F.J."/>
            <person name="Arkin A.P."/>
            <person name="Onstott T.C."/>
        </authorList>
    </citation>
    <scope>NUCLEOTIDE SEQUENCE [LARGE SCALE GENOMIC DNA]</scope>
    <source>
        <strain evidence="2 3">MP104C</strain>
    </source>
</reference>
<dbReference type="HOGENOM" id="CLU_077338_0_0_9"/>
<dbReference type="Pfam" id="PF01408">
    <property type="entry name" value="GFO_IDH_MocA"/>
    <property type="match status" value="1"/>
</dbReference>
<dbReference type="AlphaFoldDB" id="B1I174"/>
<reference evidence="3" key="1">
    <citation type="submission" date="2007-10" db="EMBL/GenBank/DDBJ databases">
        <title>Complete sequence of chromosome of Desulforudis audaxviator MP104C.</title>
        <authorList>
            <person name="Copeland A."/>
            <person name="Lucas S."/>
            <person name="Lapidus A."/>
            <person name="Barry K."/>
            <person name="Glavina del Rio T."/>
            <person name="Dalin E."/>
            <person name="Tice H."/>
            <person name="Bruce D."/>
            <person name="Pitluck S."/>
            <person name="Lowry S.R."/>
            <person name="Larimer F."/>
            <person name="Land M.L."/>
            <person name="Hauser L."/>
            <person name="Kyrpides N."/>
            <person name="Ivanova N.N."/>
            <person name="Richardson P."/>
        </authorList>
    </citation>
    <scope>NUCLEOTIDE SEQUENCE [LARGE SCALE GENOMIC DNA]</scope>
    <source>
        <strain evidence="3">MP104C</strain>
    </source>
</reference>
<dbReference type="KEGG" id="dau:Daud_0025"/>
<dbReference type="eggNOG" id="COG0673">
    <property type="taxonomic scope" value="Bacteria"/>
</dbReference>
<sequence length="333" mass="36424">MIGKVGTRNHAKMGVSNPSPVLLVGTGRMAVEYARVLAALQQPFIAVGRGAVSAERFSAQTGEPAYTGGLERWLNGRRNVPGEAIVAVNVEQLARAVEQLLLRGVKKVLVEKPGGLHAGEICRTSNLASRRKAAVFVAYNRRFYASVKRARELIAEDGGVRSFSFEFTELSQKVEASKNSAAIKENWLLANSTHVIDLAFHLGGAPARLNCFTAGSTSWHPAGAVFAGAGVTSKGALFTCRADWGAPGNWSVEMLTRKRRLFLAPLEELYEQRESLGEKRKVPLDDRPDREYKPGIYRMTRAFLYGKDLGFLPTIQEQCSKAEGLYLSILKGE</sequence>
<evidence type="ECO:0000313" key="3">
    <source>
        <dbReference type="Proteomes" id="UP000008544"/>
    </source>
</evidence>
<feature type="domain" description="Gfo/Idh/MocA-like oxidoreductase N-terminal" evidence="1">
    <location>
        <begin position="21"/>
        <end position="139"/>
    </location>
</feature>
<accession>B1I174</accession>
<dbReference type="InterPro" id="IPR051450">
    <property type="entry name" value="Gfo/Idh/MocA_Oxidoreductases"/>
</dbReference>
<dbReference type="STRING" id="477974.Daud_0025"/>
<dbReference type="InterPro" id="IPR000683">
    <property type="entry name" value="Gfo/Idh/MocA-like_OxRdtase_N"/>
</dbReference>